<feature type="region of interest" description="Disordered" evidence="1">
    <location>
        <begin position="29"/>
        <end position="56"/>
    </location>
</feature>
<sequence>MKRRTSIRYTMVLTGAALLLAGLSLYDSSNPESSAAPSSEPAIQTPSGDSQMFDPASIRPGDRVAGMTAQEIRSGTYGLQSVAVTFQGTKEISGRFEVMDQETQPYNPGDVIFYVDNKSATSLPKPIRFHEVPNHFVLKFANETDKAKFGSAGSTGTGSIVISDYLAVYADILEGTSDKASLTEVKALNVIAPSSPEESNPDFDKEMKPFPVLTITPQKALGSPEPVYEWIEGVHRSFYGLAYNGKRISEAQRERVKSWLAEAFTDTATEQLADSHVPAVDGGYLIVGGSSGLIPPVIIQEVGSMKLAEQEDGSYLLTADWIVTGVSDARLICELEYEDGRWKIGTFHYEMI</sequence>
<dbReference type="EMBL" id="JACXJA010000005">
    <property type="protein sequence ID" value="MBD2861197.1"/>
    <property type="molecule type" value="Genomic_DNA"/>
</dbReference>
<comment type="caution">
    <text evidence="2">The sequence shown here is derived from an EMBL/GenBank/DDBJ whole genome shotgun (WGS) entry which is preliminary data.</text>
</comment>
<keyword evidence="3" id="KW-1185">Reference proteome</keyword>
<protein>
    <submittedName>
        <fullName evidence="2">Uncharacterized protein</fullName>
    </submittedName>
</protein>
<evidence type="ECO:0000313" key="3">
    <source>
        <dbReference type="Proteomes" id="UP000639396"/>
    </source>
</evidence>
<proteinExistence type="predicted"/>
<accession>A0A927GYM4</accession>
<dbReference type="AlphaFoldDB" id="A0A927GYM4"/>
<dbReference type="Proteomes" id="UP000639396">
    <property type="component" value="Unassembled WGS sequence"/>
</dbReference>
<gene>
    <name evidence="2" type="ORF">IDH45_04245</name>
</gene>
<dbReference type="RefSeq" id="WP_190925001.1">
    <property type="nucleotide sequence ID" value="NZ_JACXJA010000005.1"/>
</dbReference>
<feature type="compositionally biased region" description="Low complexity" evidence="1">
    <location>
        <begin position="29"/>
        <end position="42"/>
    </location>
</feature>
<evidence type="ECO:0000313" key="2">
    <source>
        <dbReference type="EMBL" id="MBD2861197.1"/>
    </source>
</evidence>
<reference evidence="2" key="1">
    <citation type="submission" date="2020-09" db="EMBL/GenBank/DDBJ databases">
        <title>A novel bacterium of genus Paenibacillus, isolated from South China Sea.</title>
        <authorList>
            <person name="Huang H."/>
            <person name="Mo K."/>
            <person name="Hu Y."/>
        </authorList>
    </citation>
    <scope>NUCLEOTIDE SEQUENCE</scope>
    <source>
        <strain evidence="2">IB182363</strain>
    </source>
</reference>
<name>A0A927GYM4_9BACL</name>
<organism evidence="2 3">
    <name type="scientific">Paenibacillus oceani</name>
    <dbReference type="NCBI Taxonomy" id="2772510"/>
    <lineage>
        <taxon>Bacteria</taxon>
        <taxon>Bacillati</taxon>
        <taxon>Bacillota</taxon>
        <taxon>Bacilli</taxon>
        <taxon>Bacillales</taxon>
        <taxon>Paenibacillaceae</taxon>
        <taxon>Paenibacillus</taxon>
    </lineage>
</organism>
<evidence type="ECO:0000256" key="1">
    <source>
        <dbReference type="SAM" id="MobiDB-lite"/>
    </source>
</evidence>